<evidence type="ECO:0000259" key="3">
    <source>
        <dbReference type="Pfam" id="PF17408"/>
    </source>
</evidence>
<dbReference type="PANTHER" id="PTHR28641:SF1">
    <property type="entry name" value="MALONYL-COA DECARBOXYLASE, MITOCHONDRIAL"/>
    <property type="match status" value="1"/>
</dbReference>
<feature type="domain" description="Malonyl-CoA decarboxylase C-terminal" evidence="2">
    <location>
        <begin position="168"/>
        <end position="414"/>
    </location>
</feature>
<organism evidence="4 5">
    <name type="scientific">Hansschlegelia beijingensis</name>
    <dbReference type="NCBI Taxonomy" id="1133344"/>
    <lineage>
        <taxon>Bacteria</taxon>
        <taxon>Pseudomonadati</taxon>
        <taxon>Pseudomonadota</taxon>
        <taxon>Alphaproteobacteria</taxon>
        <taxon>Hyphomicrobiales</taxon>
        <taxon>Methylopilaceae</taxon>
        <taxon>Hansschlegelia</taxon>
    </lineage>
</organism>
<feature type="region of interest" description="Disordered" evidence="1">
    <location>
        <begin position="437"/>
        <end position="457"/>
    </location>
</feature>
<keyword evidence="5" id="KW-1185">Reference proteome</keyword>
<dbReference type="PANTHER" id="PTHR28641">
    <property type="match status" value="1"/>
</dbReference>
<protein>
    <submittedName>
        <fullName evidence="4">Malonyl-CoA decarboxylase</fullName>
        <ecNumber evidence="4">4.1.1.9</ecNumber>
    </submittedName>
</protein>
<dbReference type="EMBL" id="JACIDR010000002">
    <property type="protein sequence ID" value="MBB3972819.1"/>
    <property type="molecule type" value="Genomic_DNA"/>
</dbReference>
<proteinExistence type="predicted"/>
<dbReference type="InterPro" id="IPR038351">
    <property type="entry name" value="MCD_N_sf"/>
</dbReference>
<feature type="domain" description="Malonyl-CoA decarboxylase N-terminal" evidence="3">
    <location>
        <begin position="82"/>
        <end position="165"/>
    </location>
</feature>
<evidence type="ECO:0000313" key="4">
    <source>
        <dbReference type="EMBL" id="MBB3972819.1"/>
    </source>
</evidence>
<dbReference type="InterPro" id="IPR035372">
    <property type="entry name" value="MCD_N"/>
</dbReference>
<dbReference type="Proteomes" id="UP000528964">
    <property type="component" value="Unassembled WGS sequence"/>
</dbReference>
<evidence type="ECO:0000256" key="1">
    <source>
        <dbReference type="SAM" id="MobiDB-lite"/>
    </source>
</evidence>
<dbReference type="InterPro" id="IPR042303">
    <property type="entry name" value="Malonyl_CoA_deC_C_sf"/>
</dbReference>
<dbReference type="Pfam" id="PF05292">
    <property type="entry name" value="MCD"/>
    <property type="match status" value="1"/>
</dbReference>
<dbReference type="Pfam" id="PF17408">
    <property type="entry name" value="MCD_N"/>
    <property type="match status" value="1"/>
</dbReference>
<reference evidence="4 5" key="1">
    <citation type="submission" date="2020-08" db="EMBL/GenBank/DDBJ databases">
        <title>Genomic Encyclopedia of Type Strains, Phase IV (KMG-IV): sequencing the most valuable type-strain genomes for metagenomic binning, comparative biology and taxonomic classification.</title>
        <authorList>
            <person name="Goeker M."/>
        </authorList>
    </citation>
    <scope>NUCLEOTIDE SEQUENCE [LARGE SCALE GENOMIC DNA]</scope>
    <source>
        <strain evidence="4 5">DSM 25481</strain>
    </source>
</reference>
<name>A0A7W6CYX3_9HYPH</name>
<dbReference type="GO" id="GO:0050080">
    <property type="term" value="F:malonyl-CoA decarboxylase activity"/>
    <property type="evidence" value="ECO:0007669"/>
    <property type="project" value="UniProtKB-EC"/>
</dbReference>
<evidence type="ECO:0000259" key="2">
    <source>
        <dbReference type="Pfam" id="PF05292"/>
    </source>
</evidence>
<dbReference type="Gene3D" id="3.40.630.150">
    <property type="entry name" value="Malonyl-CoA decarboxylase, catalytic domain"/>
    <property type="match status" value="1"/>
</dbReference>
<keyword evidence="4" id="KW-0456">Lyase</keyword>
<dbReference type="EC" id="4.1.1.9" evidence="4"/>
<dbReference type="Gene3D" id="1.20.140.90">
    <property type="entry name" value="Malonyl-CoA decarboxylase, oligemerization domain"/>
    <property type="match status" value="1"/>
</dbReference>
<evidence type="ECO:0000313" key="5">
    <source>
        <dbReference type="Proteomes" id="UP000528964"/>
    </source>
</evidence>
<dbReference type="AlphaFoldDB" id="A0A7W6CYX3"/>
<gene>
    <name evidence="4" type="ORF">GGR24_001476</name>
</gene>
<dbReference type="RefSeq" id="WP_183394699.1">
    <property type="nucleotide sequence ID" value="NZ_JACIDR010000002.1"/>
</dbReference>
<dbReference type="InterPro" id="IPR038917">
    <property type="entry name" value="Malonyl_CoA_deC"/>
</dbReference>
<dbReference type="InterPro" id="IPR007956">
    <property type="entry name" value="Malonyl_CoA_deC_C"/>
</dbReference>
<sequence>MSEATFLGDLLQTIAERGRRLLARAGPPDDGRGGALAALCERLLASRGEASSLALAQEILDRWAGLPDGDRRAFMTMLLDDFGPRRDRLDAAVEAYRTAPTPKAAQRLHEASEPRRQELIRRLNAAPDGMAALVRMREALLALKADDPGLAVVDDDFAHLFGSWFNRGFLVLRRIDWASPASVLEKIIRYEAVHEIRDWEELRRRLEPPDRRCFAFFHPRLVDEPLIFVEVALTTDMPATVAEVLSPERAPIPAEQASAAVFYSISNCQEGLRGVSFGNFLIKQVVQDLRRDLPELATFVTLSPVPGFAAWLAREREAPDSEALGAEDRALLAALDDRGWMDDPEAAERLRPVMSRACAWYLVHARNGRGGVIDPVARFHLGNGARLERVNFLADRSARAMRQAHGMMVNYLYELEKIEANHEAFFDRGEVATSSSVRRLARRQRSPEVKPAALPAS</sequence>
<comment type="caution">
    <text evidence="4">The sequence shown here is derived from an EMBL/GenBank/DDBJ whole genome shotgun (WGS) entry which is preliminary data.</text>
</comment>
<dbReference type="GO" id="GO:0006633">
    <property type="term" value="P:fatty acid biosynthetic process"/>
    <property type="evidence" value="ECO:0007669"/>
    <property type="project" value="InterPro"/>
</dbReference>
<accession>A0A7W6CYX3</accession>